<keyword evidence="5" id="KW-0862">Zinc</keyword>
<feature type="compositionally biased region" description="Low complexity" evidence="8">
    <location>
        <begin position="521"/>
        <end position="533"/>
    </location>
</feature>
<dbReference type="GO" id="GO:0000978">
    <property type="term" value="F:RNA polymerase II cis-regulatory region sequence-specific DNA binding"/>
    <property type="evidence" value="ECO:0007669"/>
    <property type="project" value="InterPro"/>
</dbReference>
<feature type="compositionally biased region" description="Polar residues" evidence="8">
    <location>
        <begin position="55"/>
        <end position="65"/>
    </location>
</feature>
<feature type="region of interest" description="Disordered" evidence="8">
    <location>
        <begin position="1"/>
        <end position="25"/>
    </location>
</feature>
<dbReference type="SMART" id="SM00355">
    <property type="entry name" value="ZnF_C2H2"/>
    <property type="match status" value="2"/>
</dbReference>
<dbReference type="GO" id="GO:0000981">
    <property type="term" value="F:DNA-binding transcription factor activity, RNA polymerase II-specific"/>
    <property type="evidence" value="ECO:0007669"/>
    <property type="project" value="InterPro"/>
</dbReference>
<feature type="region of interest" description="Disordered" evidence="8">
    <location>
        <begin position="127"/>
        <end position="165"/>
    </location>
</feature>
<evidence type="ECO:0000256" key="7">
    <source>
        <dbReference type="PROSITE-ProRule" id="PRU00042"/>
    </source>
</evidence>
<dbReference type="PROSITE" id="PS00028">
    <property type="entry name" value="ZINC_FINGER_C2H2_1"/>
    <property type="match status" value="2"/>
</dbReference>
<dbReference type="FunFam" id="3.30.160.60:FF:000065">
    <property type="entry name" value="B-cell CLL/lymphoma 6, member B"/>
    <property type="match status" value="1"/>
</dbReference>
<feature type="compositionally biased region" description="Low complexity" evidence="8">
    <location>
        <begin position="456"/>
        <end position="488"/>
    </location>
</feature>
<evidence type="ECO:0000313" key="11">
    <source>
        <dbReference type="Proteomes" id="UP001303373"/>
    </source>
</evidence>
<feature type="compositionally biased region" description="Polar residues" evidence="8">
    <location>
        <begin position="130"/>
        <end position="140"/>
    </location>
</feature>
<dbReference type="PANTHER" id="PTHR40626:SF13">
    <property type="entry name" value="RESPIRATION FACTOR 2-RELATED"/>
    <property type="match status" value="1"/>
</dbReference>
<dbReference type="InterPro" id="IPR051059">
    <property type="entry name" value="VerF-like"/>
</dbReference>
<dbReference type="AlphaFoldDB" id="A0AAQ3R8P1"/>
<name>A0AAQ3R8P1_9PEZI</name>
<dbReference type="PROSITE" id="PS50157">
    <property type="entry name" value="ZINC_FINGER_C2H2_2"/>
    <property type="match status" value="2"/>
</dbReference>
<feature type="region of interest" description="Disordered" evidence="8">
    <location>
        <begin position="438"/>
        <end position="488"/>
    </location>
</feature>
<accession>A0AAQ3R8P1</accession>
<organism evidence="10 11">
    <name type="scientific">Acrodontium crateriforme</name>
    <dbReference type="NCBI Taxonomy" id="150365"/>
    <lineage>
        <taxon>Eukaryota</taxon>
        <taxon>Fungi</taxon>
        <taxon>Dikarya</taxon>
        <taxon>Ascomycota</taxon>
        <taxon>Pezizomycotina</taxon>
        <taxon>Dothideomycetes</taxon>
        <taxon>Dothideomycetidae</taxon>
        <taxon>Mycosphaerellales</taxon>
        <taxon>Teratosphaeriaceae</taxon>
        <taxon>Acrodontium</taxon>
    </lineage>
</organism>
<dbReference type="SUPFAM" id="SSF57667">
    <property type="entry name" value="beta-beta-alpha zinc fingers"/>
    <property type="match status" value="1"/>
</dbReference>
<evidence type="ECO:0000256" key="8">
    <source>
        <dbReference type="SAM" id="MobiDB-lite"/>
    </source>
</evidence>
<dbReference type="Pfam" id="PF04082">
    <property type="entry name" value="Fungal_trans"/>
    <property type="match status" value="1"/>
</dbReference>
<evidence type="ECO:0000256" key="2">
    <source>
        <dbReference type="ARBA" id="ARBA00022723"/>
    </source>
</evidence>
<feature type="domain" description="C2H2-type" evidence="9">
    <location>
        <begin position="80"/>
        <end position="107"/>
    </location>
</feature>
<feature type="compositionally biased region" description="Polar residues" evidence="8">
    <location>
        <begin position="534"/>
        <end position="544"/>
    </location>
</feature>
<dbReference type="CDD" id="cd12148">
    <property type="entry name" value="fungal_TF_MHR"/>
    <property type="match status" value="1"/>
</dbReference>
<evidence type="ECO:0000313" key="10">
    <source>
        <dbReference type="EMBL" id="WPH01979.1"/>
    </source>
</evidence>
<feature type="domain" description="C2H2-type" evidence="9">
    <location>
        <begin position="108"/>
        <end position="136"/>
    </location>
</feature>
<keyword evidence="2" id="KW-0479">Metal-binding</keyword>
<feature type="region of interest" description="Disordered" evidence="8">
    <location>
        <begin position="503"/>
        <end position="544"/>
    </location>
</feature>
<sequence>MLSEATTHADPDGDSLSLNNVKTEGAGVSHGMDMIENYPVPHQTLMATPCEAHSQPVSNPQNGANPAQFPPPKTDKPRPHVCTTCSRSFARLEHLKRHERSHTKEKPFECPECARCFARRDLLLRHQQKLHMTNTTSSRPRNGRRESSSSVSANGPTKVRKNSVANAGVGGIASARPRANTISHIDFSPLGLLDNSQQLNRLNALGINTSQSSETNPTVFGYHGLPQSTGHGNPHNLPKLSVHGIDDMDMSNSLRTAPPMASFAASTGFDLDQLFSPGTTVNPAQLHFGGSSGPTAGALSQPSYEAFLNQHPSIPEGDDFGWMRNWNMQLQNGQSNNEQAIDDSSPSRISSGDSPGDYSESISNSTPAMQMHNFQWNTTGQQPMAAGPFQLEALGTGLPNLEAGHDTVSPPHLHDATPTGEPAFGQVMGQHNLQQFQPQQHPDMAQPQQNNFFAPSLSNFSSVSPSMSSSSMNGSARQSSVTSASTDSITDATRQALLSSLSQPSVFGGHSHRKYSQPTISSPLSPGSAGGAARNSTQGPNLPSTADIRRYVDAFIQYAHPHLPVSHIPTLSFDADDFTRCLGIKGTASQGQGITGGGGCLILAMAAIGALYEYEHPASKELFEAAKKMITLYLEERRKADMSAAINGARSGNDGARDTPLWLVQAMLLNVIYGHQCGDRTAADIASNHCAALVSLARAADLGQPPNSTNKNEFSADFDMPDAAKSPESTIQAQWFDWIVVEKRKRLLFCIFIISSLLTTGYNQTPTIMNSEILLDLPCDEELWSAETAQEWHSRGGLAAAQQNSISFAAALSTLLTANQRQSRKISASSSNNPLAALQAADSLSESELRPSTFGCLVLINALHNYIWETRSRHHGRQWTAQETESMFSHIEPALNAWQAAWKANDHHKLERPNPFGLGPLSADSIPLLDLAFVRLFVNLGRCKEAFWARDYDTMADELARGAEIVQHAEIHLTSDDQLRNGQANSSVNSGDQRRASQVSPADQPCPRRERHLRKAAFYAADSLTIACNFNLTYADVTAHELPIQSAMCFFDCSQVLAEWASTIQERVGRYLGVLGRGQIDYSQVPAIMLLENEDVELLRKIEQITESMETKRFQQENLLAIDLQNMNQSMSMASVHNNVDLSNYGMSSRFLRVVAMMLEKAVVWPVTHVMAKALETQASHMDQRAEASCAQ</sequence>
<gene>
    <name evidence="10" type="ORF">R9X50_00483300</name>
</gene>
<evidence type="ECO:0000256" key="6">
    <source>
        <dbReference type="ARBA" id="ARBA00023242"/>
    </source>
</evidence>
<keyword evidence="11" id="KW-1185">Reference proteome</keyword>
<dbReference type="InterPro" id="IPR036236">
    <property type="entry name" value="Znf_C2H2_sf"/>
</dbReference>
<evidence type="ECO:0000259" key="9">
    <source>
        <dbReference type="PROSITE" id="PS50157"/>
    </source>
</evidence>
<dbReference type="EMBL" id="CP138586">
    <property type="protein sequence ID" value="WPH01979.1"/>
    <property type="molecule type" value="Genomic_DNA"/>
</dbReference>
<dbReference type="GO" id="GO:0005634">
    <property type="term" value="C:nucleus"/>
    <property type="evidence" value="ECO:0007669"/>
    <property type="project" value="UniProtKB-SubCell"/>
</dbReference>
<dbReference type="InterPro" id="IPR013087">
    <property type="entry name" value="Znf_C2H2_type"/>
</dbReference>
<feature type="region of interest" description="Disordered" evidence="8">
    <location>
        <begin position="51"/>
        <end position="81"/>
    </location>
</feature>
<dbReference type="GO" id="GO:0000785">
    <property type="term" value="C:chromatin"/>
    <property type="evidence" value="ECO:0007669"/>
    <property type="project" value="TreeGrafter"/>
</dbReference>
<feature type="region of interest" description="Disordered" evidence="8">
    <location>
        <begin position="976"/>
        <end position="1007"/>
    </location>
</feature>
<evidence type="ECO:0000256" key="3">
    <source>
        <dbReference type="ARBA" id="ARBA00022737"/>
    </source>
</evidence>
<dbReference type="GO" id="GO:0006351">
    <property type="term" value="P:DNA-templated transcription"/>
    <property type="evidence" value="ECO:0007669"/>
    <property type="project" value="InterPro"/>
</dbReference>
<proteinExistence type="predicted"/>
<comment type="subcellular location">
    <subcellularLocation>
        <location evidence="1">Nucleus</location>
    </subcellularLocation>
</comment>
<dbReference type="Proteomes" id="UP001303373">
    <property type="component" value="Chromosome 7"/>
</dbReference>
<dbReference type="Gene3D" id="3.30.160.60">
    <property type="entry name" value="Classic Zinc Finger"/>
    <property type="match status" value="2"/>
</dbReference>
<evidence type="ECO:0000256" key="5">
    <source>
        <dbReference type="ARBA" id="ARBA00022833"/>
    </source>
</evidence>
<keyword evidence="6" id="KW-0539">Nucleus</keyword>
<evidence type="ECO:0000256" key="1">
    <source>
        <dbReference type="ARBA" id="ARBA00004123"/>
    </source>
</evidence>
<feature type="region of interest" description="Disordered" evidence="8">
    <location>
        <begin position="335"/>
        <end position="365"/>
    </location>
</feature>
<feature type="compositionally biased region" description="Low complexity" evidence="8">
    <location>
        <begin position="342"/>
        <end position="357"/>
    </location>
</feature>
<reference evidence="10 11" key="1">
    <citation type="submission" date="2023-11" db="EMBL/GenBank/DDBJ databases">
        <title>An acidophilic fungus is an integral part of prey digestion in a carnivorous sundew plant.</title>
        <authorList>
            <person name="Tsai I.J."/>
        </authorList>
    </citation>
    <scope>NUCLEOTIDE SEQUENCE [LARGE SCALE GENOMIC DNA]</scope>
    <source>
        <strain evidence="10">169a</strain>
    </source>
</reference>
<keyword evidence="3" id="KW-0677">Repeat</keyword>
<dbReference type="GO" id="GO:0008270">
    <property type="term" value="F:zinc ion binding"/>
    <property type="evidence" value="ECO:0007669"/>
    <property type="project" value="UniProtKB-KW"/>
</dbReference>
<evidence type="ECO:0000256" key="4">
    <source>
        <dbReference type="ARBA" id="ARBA00022771"/>
    </source>
</evidence>
<dbReference type="InterPro" id="IPR007219">
    <property type="entry name" value="XnlR_reg_dom"/>
</dbReference>
<keyword evidence="4 7" id="KW-0863">Zinc-finger</keyword>
<dbReference type="PANTHER" id="PTHR40626">
    <property type="entry name" value="MIP31509P"/>
    <property type="match status" value="1"/>
</dbReference>
<dbReference type="FunFam" id="3.30.160.60:FF:000576">
    <property type="entry name" value="C2H2 transcription factor (AmdX)"/>
    <property type="match status" value="1"/>
</dbReference>
<dbReference type="Pfam" id="PF00096">
    <property type="entry name" value="zf-C2H2"/>
    <property type="match status" value="2"/>
</dbReference>
<protein>
    <recommendedName>
        <fullName evidence="9">C2H2-type domain-containing protein</fullName>
    </recommendedName>
</protein>
<feature type="compositionally biased region" description="Polar residues" evidence="8">
    <location>
        <begin position="980"/>
        <end position="1001"/>
    </location>
</feature>